<protein>
    <submittedName>
        <fullName evidence="3">Protein MAIN-LIKE 1-like</fullName>
    </submittedName>
</protein>
<evidence type="ECO:0000313" key="3">
    <source>
        <dbReference type="RefSeq" id="XP_027189394.1"/>
    </source>
</evidence>
<dbReference type="OrthoDB" id="1939467at2759"/>
<name>A0A3Q7X6W3_CICAR</name>
<dbReference type="InterPro" id="IPR019557">
    <property type="entry name" value="AminoTfrase-like_pln_mobile"/>
</dbReference>
<keyword evidence="2" id="KW-1185">Reference proteome</keyword>
<evidence type="ECO:0000313" key="2">
    <source>
        <dbReference type="Proteomes" id="UP000087171"/>
    </source>
</evidence>
<reference evidence="2" key="1">
    <citation type="journal article" date="2013" name="Nat. Biotechnol.">
        <title>Draft genome sequence of chickpea (Cicer arietinum) provides a resource for trait improvement.</title>
        <authorList>
            <person name="Varshney R.K."/>
            <person name="Song C."/>
            <person name="Saxena R.K."/>
            <person name="Azam S."/>
            <person name="Yu S."/>
            <person name="Sharpe A.G."/>
            <person name="Cannon S."/>
            <person name="Baek J."/>
            <person name="Rosen B.D."/>
            <person name="Tar'an B."/>
            <person name="Millan T."/>
            <person name="Zhang X."/>
            <person name="Ramsay L.D."/>
            <person name="Iwata A."/>
            <person name="Wang Y."/>
            <person name="Nelson W."/>
            <person name="Farmer A.D."/>
            <person name="Gaur P.M."/>
            <person name="Soderlund C."/>
            <person name="Penmetsa R.V."/>
            <person name="Xu C."/>
            <person name="Bharti A.K."/>
            <person name="He W."/>
            <person name="Winter P."/>
            <person name="Zhao S."/>
            <person name="Hane J.K."/>
            <person name="Carrasquilla-Garcia N."/>
            <person name="Condie J.A."/>
            <person name="Upadhyaya H.D."/>
            <person name="Luo M.C."/>
            <person name="Thudi M."/>
            <person name="Gowda C.L."/>
            <person name="Singh N.P."/>
            <person name="Lichtenzveig J."/>
            <person name="Gali K.K."/>
            <person name="Rubio J."/>
            <person name="Nadarajan N."/>
            <person name="Dolezel J."/>
            <person name="Bansal K.C."/>
            <person name="Xu X."/>
            <person name="Edwards D."/>
            <person name="Zhang G."/>
            <person name="Kahl G."/>
            <person name="Gil J."/>
            <person name="Singh K.B."/>
            <person name="Datta S.K."/>
            <person name="Jackson S.A."/>
            <person name="Wang J."/>
            <person name="Cook D.R."/>
        </authorList>
    </citation>
    <scope>NUCLEOTIDE SEQUENCE [LARGE SCALE GENOMIC DNA]</scope>
    <source>
        <strain evidence="2">cv. CDC Frontier</strain>
    </source>
</reference>
<accession>A0A3Q7X6W3</accession>
<sequence>MVGQFVKLKWLKDTFAHVPNNAAAEQVQQHCRAYLLRLIGGLVILDKSCNRVHLMYLPMLKYIQRVRLYSWGSACLANFYRQMCRATAPSYACMGGCTLLLQSWVWYRMPFISPHCTREISFPLAKRWISRGLIHFGTPYGDLVSYRSNIDHMQHYQFIWMHYRGLENVIPQQAYQDSMIWTAKTALICFSTVEWHQIDRVKLQFGLLQEIPDEPENIDTLHYQDMRGNHLENWKDKHAA</sequence>
<dbReference type="AlphaFoldDB" id="A0A3Q7X6W3"/>
<reference evidence="3" key="2">
    <citation type="submission" date="2025-08" db="UniProtKB">
        <authorList>
            <consortium name="RefSeq"/>
        </authorList>
    </citation>
    <scope>IDENTIFICATION</scope>
    <source>
        <tissue evidence="3">Etiolated seedlings</tissue>
    </source>
</reference>
<dbReference type="PANTHER" id="PTHR46033">
    <property type="entry name" value="PROTEIN MAIN-LIKE 2"/>
    <property type="match status" value="1"/>
</dbReference>
<dbReference type="PANTHER" id="PTHR46033:SF8">
    <property type="entry name" value="PROTEIN MAINTENANCE OF MERISTEMS-LIKE"/>
    <property type="match status" value="1"/>
</dbReference>
<proteinExistence type="predicted"/>
<dbReference type="RefSeq" id="XP_027189394.1">
    <property type="nucleotide sequence ID" value="XM_027333593.1"/>
</dbReference>
<dbReference type="Pfam" id="PF10536">
    <property type="entry name" value="PMD"/>
    <property type="match status" value="1"/>
</dbReference>
<gene>
    <name evidence="3" type="primary">LOC113786251</name>
</gene>
<dbReference type="InterPro" id="IPR044824">
    <property type="entry name" value="MAIN-like"/>
</dbReference>
<feature type="domain" description="Aminotransferase-like plant mobile" evidence="1">
    <location>
        <begin position="3"/>
        <end position="236"/>
    </location>
</feature>
<dbReference type="GO" id="GO:0010073">
    <property type="term" value="P:meristem maintenance"/>
    <property type="evidence" value="ECO:0007669"/>
    <property type="project" value="InterPro"/>
</dbReference>
<dbReference type="Proteomes" id="UP000087171">
    <property type="component" value="Chromosome Ca4"/>
</dbReference>
<dbReference type="STRING" id="3827.A0A3Q7X6W3"/>
<evidence type="ECO:0000259" key="1">
    <source>
        <dbReference type="Pfam" id="PF10536"/>
    </source>
</evidence>
<organism evidence="2 3">
    <name type="scientific">Cicer arietinum</name>
    <name type="common">Chickpea</name>
    <name type="synonym">Garbanzo</name>
    <dbReference type="NCBI Taxonomy" id="3827"/>
    <lineage>
        <taxon>Eukaryota</taxon>
        <taxon>Viridiplantae</taxon>
        <taxon>Streptophyta</taxon>
        <taxon>Embryophyta</taxon>
        <taxon>Tracheophyta</taxon>
        <taxon>Spermatophyta</taxon>
        <taxon>Magnoliopsida</taxon>
        <taxon>eudicotyledons</taxon>
        <taxon>Gunneridae</taxon>
        <taxon>Pentapetalae</taxon>
        <taxon>rosids</taxon>
        <taxon>fabids</taxon>
        <taxon>Fabales</taxon>
        <taxon>Fabaceae</taxon>
        <taxon>Papilionoideae</taxon>
        <taxon>50 kb inversion clade</taxon>
        <taxon>NPAAA clade</taxon>
        <taxon>Hologalegina</taxon>
        <taxon>IRL clade</taxon>
        <taxon>Cicereae</taxon>
        <taxon>Cicer</taxon>
    </lineage>
</organism>